<dbReference type="CDD" id="cd01166">
    <property type="entry name" value="KdgK"/>
    <property type="match status" value="1"/>
</dbReference>
<proteinExistence type="inferred from homology"/>
<dbReference type="InterPro" id="IPR050306">
    <property type="entry name" value="PfkB_Carbo_kinase"/>
</dbReference>
<dbReference type="Pfam" id="PF00294">
    <property type="entry name" value="PfkB"/>
    <property type="match status" value="1"/>
</dbReference>
<comment type="caution">
    <text evidence="5">The sequence shown here is derived from an EMBL/GenBank/DDBJ whole genome shotgun (WGS) entry which is preliminary data.</text>
</comment>
<dbReference type="InterPro" id="IPR029056">
    <property type="entry name" value="Ribokinase-like"/>
</dbReference>
<accession>A0ABT0MLS3</accession>
<evidence type="ECO:0000256" key="1">
    <source>
        <dbReference type="ARBA" id="ARBA00010688"/>
    </source>
</evidence>
<keyword evidence="3 5" id="KW-0418">Kinase</keyword>
<organism evidence="5 6">
    <name type="scientific">Luteimonas galliterrae</name>
    <dbReference type="NCBI Taxonomy" id="2940486"/>
    <lineage>
        <taxon>Bacteria</taxon>
        <taxon>Pseudomonadati</taxon>
        <taxon>Pseudomonadota</taxon>
        <taxon>Gammaproteobacteria</taxon>
        <taxon>Lysobacterales</taxon>
        <taxon>Lysobacteraceae</taxon>
        <taxon>Luteimonas</taxon>
    </lineage>
</organism>
<reference evidence="5 6" key="1">
    <citation type="submission" date="2022-05" db="EMBL/GenBank/DDBJ databases">
        <title>Luteimonas sp. SX5, whole genome shotgun sequencing project.</title>
        <authorList>
            <person name="Zhao G."/>
            <person name="Shen L."/>
        </authorList>
    </citation>
    <scope>NUCLEOTIDE SEQUENCE [LARGE SCALE GENOMIC DNA]</scope>
    <source>
        <strain evidence="5 6">SX5</strain>
    </source>
</reference>
<keyword evidence="6" id="KW-1185">Reference proteome</keyword>
<dbReference type="Gene3D" id="3.40.1190.20">
    <property type="match status" value="1"/>
</dbReference>
<evidence type="ECO:0000256" key="2">
    <source>
        <dbReference type="ARBA" id="ARBA00022679"/>
    </source>
</evidence>
<feature type="domain" description="Carbohydrate kinase PfkB" evidence="4">
    <location>
        <begin position="303"/>
        <end position="350"/>
    </location>
</feature>
<dbReference type="PANTHER" id="PTHR43085:SF57">
    <property type="entry name" value="CARBOHYDRATE KINASE PFKB DOMAIN-CONTAINING PROTEIN"/>
    <property type="match status" value="1"/>
</dbReference>
<dbReference type="EMBL" id="JAMBEP010000004">
    <property type="protein sequence ID" value="MCL1635846.1"/>
    <property type="molecule type" value="Genomic_DNA"/>
</dbReference>
<dbReference type="RefSeq" id="WP_249475765.1">
    <property type="nucleotide sequence ID" value="NZ_JAMBEP010000004.1"/>
</dbReference>
<protein>
    <submittedName>
        <fullName evidence="5">Sugar kinase</fullName>
    </submittedName>
</protein>
<dbReference type="Proteomes" id="UP001431217">
    <property type="component" value="Unassembled WGS sequence"/>
</dbReference>
<keyword evidence="2" id="KW-0808">Transferase</keyword>
<evidence type="ECO:0000259" key="4">
    <source>
        <dbReference type="Pfam" id="PF00294"/>
    </source>
</evidence>
<dbReference type="PANTHER" id="PTHR43085">
    <property type="entry name" value="HEXOKINASE FAMILY MEMBER"/>
    <property type="match status" value="1"/>
</dbReference>
<evidence type="ECO:0000256" key="3">
    <source>
        <dbReference type="ARBA" id="ARBA00022777"/>
    </source>
</evidence>
<dbReference type="InterPro" id="IPR011611">
    <property type="entry name" value="PfkB_dom"/>
</dbReference>
<name>A0ABT0MLS3_9GAMM</name>
<evidence type="ECO:0000313" key="6">
    <source>
        <dbReference type="Proteomes" id="UP001431217"/>
    </source>
</evidence>
<dbReference type="GO" id="GO:0016301">
    <property type="term" value="F:kinase activity"/>
    <property type="evidence" value="ECO:0007669"/>
    <property type="project" value="UniProtKB-KW"/>
</dbReference>
<gene>
    <name evidence="5" type="ORF">M2650_14545</name>
</gene>
<evidence type="ECO:0000313" key="5">
    <source>
        <dbReference type="EMBL" id="MCL1635846.1"/>
    </source>
</evidence>
<comment type="similarity">
    <text evidence="1">Belongs to the carbohydrate kinase PfkB family.</text>
</comment>
<sequence>MTAIDTVFPRPPSDQRRWDCVALGEVMLRFDPGEARIRSAREFRVWEGGGEYNVARGLRKTFGRPTAVLTALPRNEIGLLVEDLILQGGVDTGRIVWREHDGVGRNTRVGLNFTERGFGVRAALGVSDRAYSAASQIAPDEFDWDVLFGAGGTRWLHTGGIFAALSESTAQTALAAVRHARRHGVAVSYDLNYRASLWNSHPDPDAARRVNRAIAAECDLLIGDEFSFASCLGLEHGGAARATPMDSAPADAACLRVFEALPNLKLIAFPLREAHSASRNAWGGVLHARGGRRCQSLLRHELDILDRVGGGDAFVAGLIHGLLDGADLQRALDLGVAHGALAMTTPGDNAMTSLDEVEAVVRGDGAAARR</sequence>
<dbReference type="SUPFAM" id="SSF53613">
    <property type="entry name" value="Ribokinase-like"/>
    <property type="match status" value="1"/>
</dbReference>